<evidence type="ECO:0000313" key="1">
    <source>
        <dbReference type="EMBL" id="MFD2549720.1"/>
    </source>
</evidence>
<organism evidence="1 2">
    <name type="scientific">Sphingobacterium suaedae</name>
    <dbReference type="NCBI Taxonomy" id="1686402"/>
    <lineage>
        <taxon>Bacteria</taxon>
        <taxon>Pseudomonadati</taxon>
        <taxon>Bacteroidota</taxon>
        <taxon>Sphingobacteriia</taxon>
        <taxon>Sphingobacteriales</taxon>
        <taxon>Sphingobacteriaceae</taxon>
        <taxon>Sphingobacterium</taxon>
    </lineage>
</organism>
<protein>
    <recommendedName>
        <fullName evidence="3">DUF4296 domain-containing protein</fullName>
    </recommendedName>
</protein>
<reference evidence="2" key="1">
    <citation type="journal article" date="2019" name="Int. J. Syst. Evol. Microbiol.">
        <title>The Global Catalogue of Microorganisms (GCM) 10K type strain sequencing project: providing services to taxonomists for standard genome sequencing and annotation.</title>
        <authorList>
            <consortium name="The Broad Institute Genomics Platform"/>
            <consortium name="The Broad Institute Genome Sequencing Center for Infectious Disease"/>
            <person name="Wu L."/>
            <person name="Ma J."/>
        </authorList>
    </citation>
    <scope>NUCLEOTIDE SEQUENCE [LARGE SCALE GENOMIC DNA]</scope>
    <source>
        <strain evidence="2">KCTC 42662</strain>
    </source>
</reference>
<dbReference type="Proteomes" id="UP001597545">
    <property type="component" value="Unassembled WGS sequence"/>
</dbReference>
<sequence length="187" mass="21643">MNIWGYIVQSRKRIVIWKIVALLMTPMLHGCFSSEVSSERQEAALRELVLLRTEGLALAEFIGTKSTKPEVLSLCDTIRRYYQHTHPEFLRICAGRKITLVPADFEHLWNAMLARFDTSQLPLEQLSLRLCEENLRASIGMYESILREQEWEDICYFSFIALPDLYTQRDALSSLRRQVEATSSPSN</sequence>
<comment type="caution">
    <text evidence="1">The sequence shown here is derived from an EMBL/GenBank/DDBJ whole genome shotgun (WGS) entry which is preliminary data.</text>
</comment>
<dbReference type="RefSeq" id="WP_380906039.1">
    <property type="nucleotide sequence ID" value="NZ_JBHUEG010000019.1"/>
</dbReference>
<evidence type="ECO:0000313" key="2">
    <source>
        <dbReference type="Proteomes" id="UP001597545"/>
    </source>
</evidence>
<dbReference type="EMBL" id="JBHULR010000020">
    <property type="protein sequence ID" value="MFD2549720.1"/>
    <property type="molecule type" value="Genomic_DNA"/>
</dbReference>
<gene>
    <name evidence="1" type="ORF">ACFSR5_18900</name>
</gene>
<accession>A0ABW5KMZ5</accession>
<evidence type="ECO:0008006" key="3">
    <source>
        <dbReference type="Google" id="ProtNLM"/>
    </source>
</evidence>
<keyword evidence="2" id="KW-1185">Reference proteome</keyword>
<proteinExistence type="predicted"/>
<name>A0ABW5KMZ5_9SPHI</name>